<dbReference type="EMBL" id="CM039172">
    <property type="protein sequence ID" value="KAH9779088.1"/>
    <property type="molecule type" value="Genomic_DNA"/>
</dbReference>
<organism evidence="1 2">
    <name type="scientific">Citrus sinensis</name>
    <name type="common">Sweet orange</name>
    <name type="synonym">Citrus aurantium var. sinensis</name>
    <dbReference type="NCBI Taxonomy" id="2711"/>
    <lineage>
        <taxon>Eukaryota</taxon>
        <taxon>Viridiplantae</taxon>
        <taxon>Streptophyta</taxon>
        <taxon>Embryophyta</taxon>
        <taxon>Tracheophyta</taxon>
        <taxon>Spermatophyta</taxon>
        <taxon>Magnoliopsida</taxon>
        <taxon>eudicotyledons</taxon>
        <taxon>Gunneridae</taxon>
        <taxon>Pentapetalae</taxon>
        <taxon>rosids</taxon>
        <taxon>malvids</taxon>
        <taxon>Sapindales</taxon>
        <taxon>Rutaceae</taxon>
        <taxon>Aurantioideae</taxon>
        <taxon>Citrus</taxon>
    </lineage>
</organism>
<gene>
    <name evidence="1" type="ORF">KPL71_007582</name>
</gene>
<evidence type="ECO:0000313" key="2">
    <source>
        <dbReference type="Proteomes" id="UP000829398"/>
    </source>
</evidence>
<protein>
    <submittedName>
        <fullName evidence="1">Retrovirus-related pol polyprotein from transposon RE1</fullName>
    </submittedName>
</protein>
<proteinExistence type="predicted"/>
<sequence>MARNGSDDGPSKSATSPYFLSANDNPGNIITQVQLKGDNYDEWARAMRTALRAKKKFGFIDGSVIQPSDDSMTQEDWWTVNSMLISWILNTIEPTLRSTITYREVAKELWDDIKERFSAGNGPRVHQLKSELAECKQQGITVMSYYGKLKMIWEELGNYEQYPTCRCGGCACNIGAELDKRREEERLHQFFMGLDDSTYGTVRSNILSTEPLPTLNRAYAMIIQEERVCSITRGKEQQVEAMAFAVQIATSLKGRTESKDKTVLCSNCKRTGHVAESCFQLIGYPNWWGDRPRGGGGRGTGRGQGGQKQPVASGGRGRGEQIRANAAQVTTQGSTAQEQRVEGDKNGLNGLSNEQWNLLLNLLNRQKEGNQGRLNGKHKIMEWIIDSGASHHMTGSLKSMSDVKKILSCPVGLPDGKETIAEKEGTIVLDKHLKLNNVLYVPNLKCNLISVAQLIKESNCIVQFTNKICVIQDHNSRMLIGAGEQREGLYYFRSLTSVKVMKVAENDSVDLWHRRLGHPSNKVIRLLPIVNRNNNKCTDEREVCVRAKHCREEFVSSDNKASNVFEKIHCDLWGPYRTPTFCGSYYFLTIVDDYSRAVWIYLLNNKSEVARTIRNFFAMVHRQFNRHVKIVRSDNGTEFVCLDGYFVEKGVIHQTSCVGTPQQNGRVERKHRHILNVARALRFQEKLPIEFWGECILTAAYLINRTPSDLLQGKTPYEILFGETPSYKNIRVFGCLAYAHNQRHGGDKFASRSRKCIFIGYPYGKKGWSLYDLNLGELFVSRDVVFKEHVFPYENKSTSEQGKTKNNELDSLVAEEEIMQGAAVSENLDMEHHSRMPHQEDQEGIRDIDYGQSTETPIYVEQDQGISVARGGANETMDDEQSEIVLGRGSPYPITHYVNYDKFSLRHRAFLAAVTVGVEPSSFTEAVKDEKWRDAMKKVIQALEDNETWTVESSPPGKRAINCKWVYKIKYNADGTIERYKARLVILGNKQVAGIDYNETFAPVAKMVIVRALLAVAAAKHWELHQMDVHNAVLHGDLEEEMYMRMPPGFHSENPGKVCHLKKSLYGLRQAPRCWFAKLVTALKSYGFEQSYSDSSLFTLSQGKVQINVLVYVDDIVVTGNDHAAIKVFKEYLSKCFHMRDLGMLKYFLGIEVARSPTGIFLCQRKYALDIISEVGLLGAKPASFPLEHNYNLALADGVFLSKPESYRRLVGRLIYLSVTRPELSYSVHVLAQFMQQPREEHWAAALRVVRYLKGNPGQGIMLRSDCDLQLSAWCDSDWASCPLTRRSLTGWFILLGDSPVSWKTKKQHTVSRSSAEAEYQSMAATTCELKWLKELLLTLGVEHPNPMKVYCDNQAALHIAADPVFHERTKHIEIDCHFVRDEVRFSNIQPAYVSTHAQLADIFTKALGRQRFEFFLRKLGIQDLHAPT</sequence>
<comment type="caution">
    <text evidence="1">The sequence shown here is derived from an EMBL/GenBank/DDBJ whole genome shotgun (WGS) entry which is preliminary data.</text>
</comment>
<reference evidence="2" key="1">
    <citation type="journal article" date="2023" name="Hortic. Res.">
        <title>A chromosome-level phased genome enabling allele-level studies in sweet orange: a case study on citrus Huanglongbing tolerance.</title>
        <authorList>
            <person name="Wu B."/>
            <person name="Yu Q."/>
            <person name="Deng Z."/>
            <person name="Duan Y."/>
            <person name="Luo F."/>
            <person name="Gmitter F. Jr."/>
        </authorList>
    </citation>
    <scope>NUCLEOTIDE SEQUENCE [LARGE SCALE GENOMIC DNA]</scope>
    <source>
        <strain evidence="2">cv. Valencia</strain>
    </source>
</reference>
<accession>A0ACB8LZT8</accession>
<keyword evidence="2" id="KW-1185">Reference proteome</keyword>
<name>A0ACB8LZT8_CITSI</name>
<evidence type="ECO:0000313" key="1">
    <source>
        <dbReference type="EMBL" id="KAH9779088.1"/>
    </source>
</evidence>
<dbReference type="Proteomes" id="UP000829398">
    <property type="component" value="Chromosome 3"/>
</dbReference>